<dbReference type="Proteomes" id="UP000663882">
    <property type="component" value="Unassembled WGS sequence"/>
</dbReference>
<evidence type="ECO:0000313" key="9">
    <source>
        <dbReference type="Proteomes" id="UP000663874"/>
    </source>
</evidence>
<dbReference type="Proteomes" id="UP000663889">
    <property type="component" value="Unassembled WGS sequence"/>
</dbReference>
<name>A0A818M8R8_9BILA</name>
<dbReference type="PROSITE" id="PS51996">
    <property type="entry name" value="TR_MART"/>
    <property type="match status" value="1"/>
</dbReference>
<sequence>MIAECRLYYIDDTAEVQKIDVVENNYKANDAVWHYTTDSFLFRLVGRAFRSEDFERIFIFRRYIIDLHSELDKLIKEQESLQKILRLYRGKKLCQTILQQLQDNIGALISMNGFLSTTLCRETALEVFAGVGQNRDDCESVLFEFCIDETISRTHADISVISQYPEEEEVLFTIGSIWRINSVQKNNDLYWIVTLSSCSDVNLRIIQYFEQFADDSTFLMLGDVLRELGQHVKAEKFYYKMLDESTIKDETRVTLYYNIAMINFEQGRDSMALMYLQKAENLISARVFDTEPLIPQSLYSSSTVPPRIHILNNMACLYQKNGDSESALLYFAKALNDERSDRINKATVCDNIGLLYYSKGDYETALQHLSQALELAQDHSSLAKFKQHYDAVKRHLLSKNISDGKKINNFT</sequence>
<gene>
    <name evidence="8" type="ORF">FNK824_LOCUS2449</name>
    <name evidence="7" type="ORF">OTI717_LOCUS4287</name>
    <name evidence="5" type="ORF">RFH988_LOCUS5107</name>
    <name evidence="6" type="ORF">SEV965_LOCUS4800</name>
</gene>
<dbReference type="Proteomes" id="UP000663823">
    <property type="component" value="Unassembled WGS sequence"/>
</dbReference>
<dbReference type="EMBL" id="CAJNOU010000141">
    <property type="protein sequence ID" value="CAF0884620.1"/>
    <property type="molecule type" value="Genomic_DNA"/>
</dbReference>
<dbReference type="SMART" id="SM00028">
    <property type="entry name" value="TPR"/>
    <property type="match status" value="3"/>
</dbReference>
<feature type="domain" description="FHA" evidence="4">
    <location>
        <begin position="129"/>
        <end position="158"/>
    </location>
</feature>
<dbReference type="Pfam" id="PF13424">
    <property type="entry name" value="TPR_12"/>
    <property type="match status" value="1"/>
</dbReference>
<organism evidence="8 9">
    <name type="scientific">Rotaria sordida</name>
    <dbReference type="NCBI Taxonomy" id="392033"/>
    <lineage>
        <taxon>Eukaryota</taxon>
        <taxon>Metazoa</taxon>
        <taxon>Spiralia</taxon>
        <taxon>Gnathifera</taxon>
        <taxon>Rotifera</taxon>
        <taxon>Eurotatoria</taxon>
        <taxon>Bdelloidea</taxon>
        <taxon>Philodinida</taxon>
        <taxon>Philodinidae</taxon>
        <taxon>Rotaria</taxon>
    </lineage>
</organism>
<dbReference type="EMBL" id="CAJOAX010000254">
    <property type="protein sequence ID" value="CAF3550730.1"/>
    <property type="molecule type" value="Genomic_DNA"/>
</dbReference>
<evidence type="ECO:0000313" key="6">
    <source>
        <dbReference type="EMBL" id="CAF0884620.1"/>
    </source>
</evidence>
<dbReference type="PANTHER" id="PTHR45641">
    <property type="entry name" value="TETRATRICOPEPTIDE REPEAT PROTEIN (AFU_ORTHOLOGUE AFUA_6G03870)"/>
    <property type="match status" value="1"/>
</dbReference>
<dbReference type="PROSITE" id="PS50293">
    <property type="entry name" value="TPR_REGION"/>
    <property type="match status" value="1"/>
</dbReference>
<keyword evidence="2 3" id="KW-0802">TPR repeat</keyword>
<dbReference type="Proteomes" id="UP000663874">
    <property type="component" value="Unassembled WGS sequence"/>
</dbReference>
<evidence type="ECO:0000313" key="8">
    <source>
        <dbReference type="EMBL" id="CAF3581406.1"/>
    </source>
</evidence>
<dbReference type="PROSITE" id="PS50006">
    <property type="entry name" value="FHA_DOMAIN"/>
    <property type="match status" value="1"/>
</dbReference>
<dbReference type="Pfam" id="PF13181">
    <property type="entry name" value="TPR_8"/>
    <property type="match status" value="1"/>
</dbReference>
<dbReference type="PANTHER" id="PTHR45641:SF19">
    <property type="entry name" value="NEPHROCYSTIN-3"/>
    <property type="match status" value="1"/>
</dbReference>
<evidence type="ECO:0000313" key="7">
    <source>
        <dbReference type="EMBL" id="CAF3550730.1"/>
    </source>
</evidence>
<dbReference type="InterPro" id="IPR019734">
    <property type="entry name" value="TPR_rpt"/>
</dbReference>
<dbReference type="EMBL" id="CAJNOO010000140">
    <property type="protein sequence ID" value="CAF0824440.1"/>
    <property type="molecule type" value="Genomic_DNA"/>
</dbReference>
<dbReference type="InterPro" id="IPR011990">
    <property type="entry name" value="TPR-like_helical_dom_sf"/>
</dbReference>
<comment type="caution">
    <text evidence="8">The sequence shown here is derived from an EMBL/GenBank/DDBJ whole genome shotgun (WGS) entry which is preliminary data.</text>
</comment>
<keyword evidence="1" id="KW-0677">Repeat</keyword>
<protein>
    <recommendedName>
        <fullName evidence="4">FHA domain-containing protein</fullName>
    </recommendedName>
</protein>
<dbReference type="SUPFAM" id="SSF48452">
    <property type="entry name" value="TPR-like"/>
    <property type="match status" value="1"/>
</dbReference>
<dbReference type="EMBL" id="CAJOBE010000149">
    <property type="protein sequence ID" value="CAF3581406.1"/>
    <property type="molecule type" value="Genomic_DNA"/>
</dbReference>
<dbReference type="OrthoDB" id="10018093at2759"/>
<dbReference type="SUPFAM" id="SSF56399">
    <property type="entry name" value="ADP-ribosylation"/>
    <property type="match status" value="1"/>
</dbReference>
<proteinExistence type="predicted"/>
<dbReference type="AlphaFoldDB" id="A0A818M8R8"/>
<dbReference type="Gene3D" id="3.90.176.10">
    <property type="entry name" value="Toxin ADP-ribosyltransferase, Chain A, domain 1"/>
    <property type="match status" value="1"/>
</dbReference>
<evidence type="ECO:0000259" key="4">
    <source>
        <dbReference type="PROSITE" id="PS50006"/>
    </source>
</evidence>
<dbReference type="Gene3D" id="1.25.40.10">
    <property type="entry name" value="Tetratricopeptide repeat domain"/>
    <property type="match status" value="2"/>
</dbReference>
<dbReference type="PROSITE" id="PS50005">
    <property type="entry name" value="TPR"/>
    <property type="match status" value="1"/>
</dbReference>
<feature type="repeat" description="TPR" evidence="3">
    <location>
        <begin position="346"/>
        <end position="379"/>
    </location>
</feature>
<evidence type="ECO:0000313" key="5">
    <source>
        <dbReference type="EMBL" id="CAF0824440.1"/>
    </source>
</evidence>
<reference evidence="8" key="1">
    <citation type="submission" date="2021-02" db="EMBL/GenBank/DDBJ databases">
        <authorList>
            <person name="Nowell W R."/>
        </authorList>
    </citation>
    <scope>NUCLEOTIDE SEQUENCE</scope>
</reference>
<evidence type="ECO:0000256" key="3">
    <source>
        <dbReference type="PROSITE-ProRule" id="PRU00339"/>
    </source>
</evidence>
<evidence type="ECO:0000256" key="2">
    <source>
        <dbReference type="ARBA" id="ARBA00022803"/>
    </source>
</evidence>
<dbReference type="InterPro" id="IPR000253">
    <property type="entry name" value="FHA_dom"/>
</dbReference>
<accession>A0A818M8R8</accession>
<evidence type="ECO:0000256" key="1">
    <source>
        <dbReference type="ARBA" id="ARBA00022737"/>
    </source>
</evidence>